<organism evidence="1">
    <name type="scientific">marine sediment metagenome</name>
    <dbReference type="NCBI Taxonomy" id="412755"/>
    <lineage>
        <taxon>unclassified sequences</taxon>
        <taxon>metagenomes</taxon>
        <taxon>ecological metagenomes</taxon>
    </lineage>
</organism>
<reference evidence="1" key="1">
    <citation type="journal article" date="2015" name="Nature">
        <title>Complex archaea that bridge the gap between prokaryotes and eukaryotes.</title>
        <authorList>
            <person name="Spang A."/>
            <person name="Saw J.H."/>
            <person name="Jorgensen S.L."/>
            <person name="Zaremba-Niedzwiedzka K."/>
            <person name="Martijn J."/>
            <person name="Lind A.E."/>
            <person name="van Eijk R."/>
            <person name="Schleper C."/>
            <person name="Guy L."/>
            <person name="Ettema T.J."/>
        </authorList>
    </citation>
    <scope>NUCLEOTIDE SEQUENCE</scope>
</reference>
<name>A0A0F8YID0_9ZZZZ</name>
<dbReference type="AlphaFoldDB" id="A0A0F8YID0"/>
<proteinExistence type="predicted"/>
<feature type="non-terminal residue" evidence="1">
    <location>
        <position position="1"/>
    </location>
</feature>
<accession>A0A0F8YID0</accession>
<comment type="caution">
    <text evidence="1">The sequence shown here is derived from an EMBL/GenBank/DDBJ whole genome shotgun (WGS) entry which is preliminary data.</text>
</comment>
<sequence length="80" mass="8603">SAKSITDKAQDLFTAINLETDVSNLTVNHLESIAKLGTQSVPVGLLEWCMCPVLVSWGLGAGHRLSLFPDGKLKVSINRP</sequence>
<gene>
    <name evidence="1" type="ORF">LCGC14_2893350</name>
</gene>
<protein>
    <submittedName>
        <fullName evidence="1">Uncharacterized protein</fullName>
    </submittedName>
</protein>
<evidence type="ECO:0000313" key="1">
    <source>
        <dbReference type="EMBL" id="KKK73485.1"/>
    </source>
</evidence>
<dbReference type="EMBL" id="LAZR01056768">
    <property type="protein sequence ID" value="KKK73485.1"/>
    <property type="molecule type" value="Genomic_DNA"/>
</dbReference>